<sequence length="246" mass="25604">MTQPAPSGSPAAMVSRGASWLSRIAFFLGLACVGLGTLGGALLYLAPLTILTRTLDLPPQVHAVYGTLRNGGADLAQGYTLTWLTRPGLRPWPGFGGTLRLEGGDTRLEGDLRFFPREIGITAVSGRAGPGLARLVPGAWRCGITARVDDVTLLKAGGAARADGRVTLPAGTCAKGAREIALPEQNLIFSTEDDTAAALLDAGGNRPLANFRIDGAGRATLSILKEAAEIYPALPKNGPLTLEYAF</sequence>
<gene>
    <name evidence="2" type="ORF">ROJ8625_00386</name>
</gene>
<evidence type="ECO:0000313" key="3">
    <source>
        <dbReference type="Proteomes" id="UP000193570"/>
    </source>
</evidence>
<dbReference type="EMBL" id="FWFK01000001">
    <property type="protein sequence ID" value="SLN13183.1"/>
    <property type="molecule type" value="Genomic_DNA"/>
</dbReference>
<evidence type="ECO:0000256" key="1">
    <source>
        <dbReference type="SAM" id="Phobius"/>
    </source>
</evidence>
<evidence type="ECO:0008006" key="4">
    <source>
        <dbReference type="Google" id="ProtNLM"/>
    </source>
</evidence>
<dbReference type="Proteomes" id="UP000193570">
    <property type="component" value="Unassembled WGS sequence"/>
</dbReference>
<evidence type="ECO:0000313" key="2">
    <source>
        <dbReference type="EMBL" id="SLN13183.1"/>
    </source>
</evidence>
<feature type="transmembrane region" description="Helical" evidence="1">
    <location>
        <begin position="20"/>
        <end position="45"/>
    </location>
</feature>
<proteinExistence type="predicted"/>
<name>A0A1X6Y821_9RHOB</name>
<keyword evidence="1" id="KW-0472">Membrane</keyword>
<protein>
    <recommendedName>
        <fullName evidence="4">Type II secretion system protein N</fullName>
    </recommendedName>
</protein>
<keyword evidence="3" id="KW-1185">Reference proteome</keyword>
<keyword evidence="1" id="KW-0812">Transmembrane</keyword>
<keyword evidence="1" id="KW-1133">Transmembrane helix</keyword>
<organism evidence="2 3">
    <name type="scientific">Roseivivax jejudonensis</name>
    <dbReference type="NCBI Taxonomy" id="1529041"/>
    <lineage>
        <taxon>Bacteria</taxon>
        <taxon>Pseudomonadati</taxon>
        <taxon>Pseudomonadota</taxon>
        <taxon>Alphaproteobacteria</taxon>
        <taxon>Rhodobacterales</taxon>
        <taxon>Roseobacteraceae</taxon>
        <taxon>Roseivivax</taxon>
    </lineage>
</organism>
<reference evidence="2 3" key="1">
    <citation type="submission" date="2017-03" db="EMBL/GenBank/DDBJ databases">
        <authorList>
            <person name="Afonso C.L."/>
            <person name="Miller P.J."/>
            <person name="Scott M.A."/>
            <person name="Spackman E."/>
            <person name="Goraichik I."/>
            <person name="Dimitrov K.M."/>
            <person name="Suarez D.L."/>
            <person name="Swayne D.E."/>
        </authorList>
    </citation>
    <scope>NUCLEOTIDE SEQUENCE [LARGE SCALE GENOMIC DNA]</scope>
    <source>
        <strain evidence="2 3">CECT 8625</strain>
    </source>
</reference>
<accession>A0A1X6Y821</accession>
<dbReference type="AlphaFoldDB" id="A0A1X6Y821"/>